<sequence length="135" mass="15581">MTAHISDLHLLIHLFSHSFLPKRGVELTSGGPSGERRSKRAQKELAVMSLMSEMARKSIFLIDKHLYIRERAIIQKGLSKSARVHQPRRSTGKQEVSKGENTVLTEKTVMCRLRMGHRWLNQIYLLKMRNSLTIF</sequence>
<dbReference type="AlphaFoldDB" id="A0AAV4CZG5"/>
<name>A0AAV4CZG5_9GAST</name>
<evidence type="ECO:0000313" key="3">
    <source>
        <dbReference type="Proteomes" id="UP000735302"/>
    </source>
</evidence>
<dbReference type="Proteomes" id="UP000735302">
    <property type="component" value="Unassembled WGS sequence"/>
</dbReference>
<comment type="caution">
    <text evidence="2">The sequence shown here is derived from an EMBL/GenBank/DDBJ whole genome shotgun (WGS) entry which is preliminary data.</text>
</comment>
<feature type="region of interest" description="Disordered" evidence="1">
    <location>
        <begin position="79"/>
        <end position="101"/>
    </location>
</feature>
<protein>
    <submittedName>
        <fullName evidence="2">Uncharacterized protein</fullName>
    </submittedName>
</protein>
<reference evidence="2 3" key="1">
    <citation type="journal article" date="2021" name="Elife">
        <title>Chloroplast acquisition without the gene transfer in kleptoplastic sea slugs, Plakobranchus ocellatus.</title>
        <authorList>
            <person name="Maeda T."/>
            <person name="Takahashi S."/>
            <person name="Yoshida T."/>
            <person name="Shimamura S."/>
            <person name="Takaki Y."/>
            <person name="Nagai Y."/>
            <person name="Toyoda A."/>
            <person name="Suzuki Y."/>
            <person name="Arimoto A."/>
            <person name="Ishii H."/>
            <person name="Satoh N."/>
            <person name="Nishiyama T."/>
            <person name="Hasebe M."/>
            <person name="Maruyama T."/>
            <person name="Minagawa J."/>
            <person name="Obokata J."/>
            <person name="Shigenobu S."/>
        </authorList>
    </citation>
    <scope>NUCLEOTIDE SEQUENCE [LARGE SCALE GENOMIC DNA]</scope>
</reference>
<proteinExistence type="predicted"/>
<keyword evidence="3" id="KW-1185">Reference proteome</keyword>
<feature type="compositionally biased region" description="Basic residues" evidence="1">
    <location>
        <begin position="82"/>
        <end position="91"/>
    </location>
</feature>
<evidence type="ECO:0000256" key="1">
    <source>
        <dbReference type="SAM" id="MobiDB-lite"/>
    </source>
</evidence>
<evidence type="ECO:0000313" key="2">
    <source>
        <dbReference type="EMBL" id="GFO37219.1"/>
    </source>
</evidence>
<dbReference type="EMBL" id="BLXT01007182">
    <property type="protein sequence ID" value="GFO37219.1"/>
    <property type="molecule type" value="Genomic_DNA"/>
</dbReference>
<gene>
    <name evidence="2" type="ORF">PoB_006372400</name>
</gene>
<accession>A0AAV4CZG5</accession>
<organism evidence="2 3">
    <name type="scientific">Plakobranchus ocellatus</name>
    <dbReference type="NCBI Taxonomy" id="259542"/>
    <lineage>
        <taxon>Eukaryota</taxon>
        <taxon>Metazoa</taxon>
        <taxon>Spiralia</taxon>
        <taxon>Lophotrochozoa</taxon>
        <taxon>Mollusca</taxon>
        <taxon>Gastropoda</taxon>
        <taxon>Heterobranchia</taxon>
        <taxon>Euthyneura</taxon>
        <taxon>Panpulmonata</taxon>
        <taxon>Sacoglossa</taxon>
        <taxon>Placobranchoidea</taxon>
        <taxon>Plakobranchidae</taxon>
        <taxon>Plakobranchus</taxon>
    </lineage>
</organism>